<feature type="compositionally biased region" description="Gly residues" evidence="1">
    <location>
        <begin position="289"/>
        <end position="300"/>
    </location>
</feature>
<feature type="region of interest" description="Disordered" evidence="1">
    <location>
        <begin position="282"/>
        <end position="327"/>
    </location>
</feature>
<dbReference type="KEGG" id="vg:77924557"/>
<accession>A0A650EYI8</accession>
<dbReference type="Proteomes" id="UP000423482">
    <property type="component" value="Segment"/>
</dbReference>
<evidence type="ECO:0000313" key="2">
    <source>
        <dbReference type="EMBL" id="QGT55153.1"/>
    </source>
</evidence>
<evidence type="ECO:0000256" key="1">
    <source>
        <dbReference type="SAM" id="MobiDB-lite"/>
    </source>
</evidence>
<evidence type="ECO:0008006" key="4">
    <source>
        <dbReference type="Google" id="ProtNLM"/>
    </source>
</evidence>
<keyword evidence="3" id="KW-1185">Reference proteome</keyword>
<evidence type="ECO:0000313" key="3">
    <source>
        <dbReference type="Proteomes" id="UP000423482"/>
    </source>
</evidence>
<sequence length="711" mass="78520">MYSSIPVASVRKFAIELDNFEYQNPVLEKILTGQSISPSESDAITDINLISVAEWLRRYTEQKSSDLLHRTAVWHYHDQLTLEQVCVLVERGVLSLSYVLEEFWPYFYAQNREMGKRVSEVIDEWFIEEIATTFHAIISRPASENAAECERVLALFEAFDKEWGPLQDIKNPPSELPINGFPERIKTFIRETSSALEVSPDMVTGLALGALGAATSGTVRLKINNTHIVPLNPAILVLASSGEKKSGTNDIVMAPLKSEEAELRKADKFALRNRKISAEELKHEINGLERGGSGGSGGGKKATAAPPPGAAPGAPATAPPPDPSKTHSVAAAAAATAASSADLREKKLMLEVLESPALGYQTMLEDVTPEEYIHTLSLSWTCTGVIASDETNLFAQVSGLYGGQSKMTNVNMSISGSDILVKRRNGTSITLPFTHGHMVLMTQPEAFARYLKKTPDAMSTGLLARFNVVFPKAMIGRRQHKDVEVDASALAGWDAIIRALKRTSTEWIEADVKRQRFENAERAVPEDDAYVIPRQMVTPVEVRHAWQQWKRKTEKLFGPGQRYSPLTAWWSKAQTNALVFAALFTLADDPRAEEISAPYLNVGIELVEALAEHALYVMESGDELYANQVLQAIHKLMDEKGIAPGEEGLTTRMLQQKVQGLQWMKVESPKTRLKEVLDTLESLGYVKSYEKRGGGRGRPKVLVVLRPIELS</sequence>
<dbReference type="RefSeq" id="YP_010649040.1">
    <property type="nucleotide sequence ID" value="NC_070763.1"/>
</dbReference>
<protein>
    <recommendedName>
        <fullName evidence="4">DUF3987 domain-containing protein</fullName>
    </recommendedName>
</protein>
<dbReference type="Pfam" id="PF13148">
    <property type="entry name" value="DUF3987"/>
    <property type="match status" value="1"/>
</dbReference>
<organism evidence="2 3">
    <name type="scientific">Gordonia phage Forza</name>
    <dbReference type="NCBI Taxonomy" id="2571247"/>
    <lineage>
        <taxon>Viruses</taxon>
        <taxon>Duplodnaviria</taxon>
        <taxon>Heunggongvirae</taxon>
        <taxon>Uroviricota</taxon>
        <taxon>Caudoviricetes</taxon>
        <taxon>Forzavirus</taxon>
        <taxon>Forzavirus forza</taxon>
    </lineage>
</organism>
<dbReference type="EMBL" id="MK814760">
    <property type="protein sequence ID" value="QGT55153.1"/>
    <property type="molecule type" value="Genomic_DNA"/>
</dbReference>
<name>A0A650EYI8_9CAUD</name>
<proteinExistence type="predicted"/>
<dbReference type="GeneID" id="77924557"/>
<gene>
    <name evidence="2" type="primary">192</name>
    <name evidence="2" type="ORF">SEA_FORZA_192</name>
</gene>
<reference evidence="2 3" key="1">
    <citation type="submission" date="2019-04" db="EMBL/GenBank/DDBJ databases">
        <authorList>
            <person name="Pope W.H."/>
            <person name="Garlena R.A."/>
            <person name="Russell D.A."/>
            <person name="Jacobs-Sera D."/>
            <person name="Hatfull G.F."/>
        </authorList>
    </citation>
    <scope>NUCLEOTIDE SEQUENCE [LARGE SCALE GENOMIC DNA]</scope>
</reference>
<dbReference type="InterPro" id="IPR025048">
    <property type="entry name" value="DUF3987"/>
</dbReference>